<dbReference type="EMBL" id="JACHJB010000002">
    <property type="protein sequence ID" value="MBB6347218.1"/>
    <property type="molecule type" value="Genomic_DNA"/>
</dbReference>
<evidence type="ECO:0000313" key="2">
    <source>
        <dbReference type="Proteomes" id="UP000583800"/>
    </source>
</evidence>
<evidence type="ECO:0000313" key="1">
    <source>
        <dbReference type="EMBL" id="MBB6347218.1"/>
    </source>
</evidence>
<dbReference type="RefSeq" id="WP_185085206.1">
    <property type="nucleotide sequence ID" value="NZ_JACHJB010000002.1"/>
</dbReference>
<organism evidence="1 2">
    <name type="scientific">Nonomuraea muscovyensis</name>
    <dbReference type="NCBI Taxonomy" id="1124761"/>
    <lineage>
        <taxon>Bacteria</taxon>
        <taxon>Bacillati</taxon>
        <taxon>Actinomycetota</taxon>
        <taxon>Actinomycetes</taxon>
        <taxon>Streptosporangiales</taxon>
        <taxon>Streptosporangiaceae</taxon>
        <taxon>Nonomuraea</taxon>
    </lineage>
</organism>
<gene>
    <name evidence="1" type="ORF">FHU36_003763</name>
</gene>
<name>A0A7X0C2F3_9ACTN</name>
<dbReference type="Proteomes" id="UP000583800">
    <property type="component" value="Unassembled WGS sequence"/>
</dbReference>
<keyword evidence="2" id="KW-1185">Reference proteome</keyword>
<dbReference type="AlphaFoldDB" id="A0A7X0C2F3"/>
<reference evidence="1 2" key="1">
    <citation type="submission" date="2020-08" db="EMBL/GenBank/DDBJ databases">
        <title>Sequencing the genomes of 1000 actinobacteria strains.</title>
        <authorList>
            <person name="Klenk H.-P."/>
        </authorList>
    </citation>
    <scope>NUCLEOTIDE SEQUENCE [LARGE SCALE GENOMIC DNA]</scope>
    <source>
        <strain evidence="1 2">DSM 45913</strain>
    </source>
</reference>
<comment type="caution">
    <text evidence="1">The sequence shown here is derived from an EMBL/GenBank/DDBJ whole genome shotgun (WGS) entry which is preliminary data.</text>
</comment>
<protein>
    <submittedName>
        <fullName evidence="1">Uncharacterized protein</fullName>
    </submittedName>
</protein>
<proteinExistence type="predicted"/>
<sequence>MQTWDREWRDHPGPDFTLYSGEVTVPAPAVGRIFRKRHTQLVVTWA</sequence>
<accession>A0A7X0C2F3</accession>